<dbReference type="Proteomes" id="UP000320390">
    <property type="component" value="Chromosome"/>
</dbReference>
<dbReference type="GO" id="GO:0051301">
    <property type="term" value="P:cell division"/>
    <property type="evidence" value="ECO:0007669"/>
    <property type="project" value="TreeGrafter"/>
</dbReference>
<feature type="region of interest" description="Disordered" evidence="1">
    <location>
        <begin position="560"/>
        <end position="589"/>
    </location>
</feature>
<name>A0A518ER40_9BACT</name>
<gene>
    <name evidence="3" type="ORF">Poly30_20590</name>
</gene>
<proteinExistence type="predicted"/>
<keyword evidence="2" id="KW-0732">Signal</keyword>
<organism evidence="3 4">
    <name type="scientific">Saltatorellus ferox</name>
    <dbReference type="NCBI Taxonomy" id="2528018"/>
    <lineage>
        <taxon>Bacteria</taxon>
        <taxon>Pseudomonadati</taxon>
        <taxon>Planctomycetota</taxon>
        <taxon>Planctomycetia</taxon>
        <taxon>Planctomycetia incertae sedis</taxon>
        <taxon>Saltatorellus</taxon>
    </lineage>
</organism>
<feature type="signal peptide" evidence="2">
    <location>
        <begin position="1"/>
        <end position="25"/>
    </location>
</feature>
<dbReference type="OrthoDB" id="283508at2"/>
<dbReference type="EMBL" id="CP036434">
    <property type="protein sequence ID" value="QDV06549.1"/>
    <property type="molecule type" value="Genomic_DNA"/>
</dbReference>
<evidence type="ECO:0000313" key="4">
    <source>
        <dbReference type="Proteomes" id="UP000320390"/>
    </source>
</evidence>
<accession>A0A518ER40</accession>
<dbReference type="PANTHER" id="PTHR12558">
    <property type="entry name" value="CELL DIVISION CYCLE 16,23,27"/>
    <property type="match status" value="1"/>
</dbReference>
<reference evidence="3 4" key="1">
    <citation type="submission" date="2019-02" db="EMBL/GenBank/DDBJ databases">
        <title>Deep-cultivation of Planctomycetes and their phenomic and genomic characterization uncovers novel biology.</title>
        <authorList>
            <person name="Wiegand S."/>
            <person name="Jogler M."/>
            <person name="Boedeker C."/>
            <person name="Pinto D."/>
            <person name="Vollmers J."/>
            <person name="Rivas-Marin E."/>
            <person name="Kohn T."/>
            <person name="Peeters S.H."/>
            <person name="Heuer A."/>
            <person name="Rast P."/>
            <person name="Oberbeckmann S."/>
            <person name="Bunk B."/>
            <person name="Jeske O."/>
            <person name="Meyerdierks A."/>
            <person name="Storesund J.E."/>
            <person name="Kallscheuer N."/>
            <person name="Luecker S."/>
            <person name="Lage O.M."/>
            <person name="Pohl T."/>
            <person name="Merkel B.J."/>
            <person name="Hornburger P."/>
            <person name="Mueller R.-W."/>
            <person name="Bruemmer F."/>
            <person name="Labrenz M."/>
            <person name="Spormann A.M."/>
            <person name="Op den Camp H."/>
            <person name="Overmann J."/>
            <person name="Amann R."/>
            <person name="Jetten M.S.M."/>
            <person name="Mascher T."/>
            <person name="Medema M.H."/>
            <person name="Devos D.P."/>
            <person name="Kaster A.-K."/>
            <person name="Ovreas L."/>
            <person name="Rohde M."/>
            <person name="Galperin M.Y."/>
            <person name="Jogler C."/>
        </authorList>
    </citation>
    <scope>NUCLEOTIDE SEQUENCE [LARGE SCALE GENOMIC DNA]</scope>
    <source>
        <strain evidence="3 4">Poly30</strain>
    </source>
</reference>
<dbReference type="InterPro" id="IPR011990">
    <property type="entry name" value="TPR-like_helical_dom_sf"/>
</dbReference>
<evidence type="ECO:0000256" key="1">
    <source>
        <dbReference type="SAM" id="MobiDB-lite"/>
    </source>
</evidence>
<sequence length="589" mass="63496" precursor="true">MLFTASLFGLLLGAAAPAASTPISALSLGPAPTLATLDAVSDLIAKGQKELVAGKNAEALASFEAAHEKSGGKAETDVWVQRARMANGALDEAFEMILELESTVEDPSLMAYAIGTGRYLFAKREEARGGDPGGAFDEARGYLKDAIDVAPDAFPDAWRMLAESARWVGDQDTASMAIGRALETSKDAATLGLAAKIRVAAGSAMLGSDDTKDAGKRMITQGVEDARAAIKALGAKKENAVALADLNLQLGVGLLFLEKKDEAADAYAEAMGWDPTQVDYGQLFGIFTDAEGTSRPFVDALDAGATKFESHWGKNIASDAGLRWWLGYGQQRLGDYDDAIANFEAAVQKFPAFANSYWYIGLSKYNKGIENYEDAAKSWRQYATVDRDGFIATVNGDPTNIRILDFAGAKLYGNGMGRNNNGMGMEAAADIYELVLMTDPSNAKYWNNVGLFHRDAGQVVAQLTARTKDYEPQMTAMEHYERSWEAYQKALEMARTSYHLNDAAVLLHYYLERDYDEAIAMYNEAEAMASARLEKGGLSAEEKPLVEIALRDSKDNRKKLMAKIEKAKKKEAPKEGDGEGGDGAGGTGK</sequence>
<keyword evidence="4" id="KW-1185">Reference proteome</keyword>
<dbReference type="PANTHER" id="PTHR12558:SF13">
    <property type="entry name" value="CELL DIVISION CYCLE PROTEIN 27 HOMOLOG"/>
    <property type="match status" value="1"/>
</dbReference>
<feature type="chain" id="PRO_5022208702" evidence="2">
    <location>
        <begin position="26"/>
        <end position="589"/>
    </location>
</feature>
<dbReference type="RefSeq" id="WP_145196825.1">
    <property type="nucleotide sequence ID" value="NZ_CP036434.1"/>
</dbReference>
<evidence type="ECO:0000313" key="3">
    <source>
        <dbReference type="EMBL" id="QDV06549.1"/>
    </source>
</evidence>
<dbReference type="Gene3D" id="1.25.40.10">
    <property type="entry name" value="Tetratricopeptide repeat domain"/>
    <property type="match status" value="3"/>
</dbReference>
<feature type="compositionally biased region" description="Basic and acidic residues" evidence="1">
    <location>
        <begin position="562"/>
        <end position="577"/>
    </location>
</feature>
<protein>
    <submittedName>
        <fullName evidence="3">Tetratricopeptide repeat protein</fullName>
    </submittedName>
</protein>
<dbReference type="SUPFAM" id="SSF48452">
    <property type="entry name" value="TPR-like"/>
    <property type="match status" value="2"/>
</dbReference>
<dbReference type="AlphaFoldDB" id="A0A518ER40"/>
<evidence type="ECO:0000256" key="2">
    <source>
        <dbReference type="SAM" id="SignalP"/>
    </source>
</evidence>